<evidence type="ECO:0000256" key="5">
    <source>
        <dbReference type="ARBA" id="ARBA00023242"/>
    </source>
</evidence>
<accession>A0AAP0QPP2</accession>
<keyword evidence="4" id="KW-0804">Transcription</keyword>
<dbReference type="EMBL" id="JBCGBO010000005">
    <property type="protein sequence ID" value="KAK9202369.1"/>
    <property type="molecule type" value="Genomic_DNA"/>
</dbReference>
<keyword evidence="9" id="KW-1185">Reference proteome</keyword>
<dbReference type="Pfam" id="PF01429">
    <property type="entry name" value="MBD"/>
    <property type="match status" value="1"/>
</dbReference>
<gene>
    <name evidence="8" type="ORF">WN944_017579</name>
</gene>
<feature type="compositionally biased region" description="Basic residues" evidence="6">
    <location>
        <begin position="335"/>
        <end position="353"/>
    </location>
</feature>
<dbReference type="SUPFAM" id="SSF54171">
    <property type="entry name" value="DNA-binding domain"/>
    <property type="match status" value="1"/>
</dbReference>
<evidence type="ECO:0000256" key="6">
    <source>
        <dbReference type="SAM" id="MobiDB-lite"/>
    </source>
</evidence>
<dbReference type="Proteomes" id="UP001428341">
    <property type="component" value="Unassembled WGS sequence"/>
</dbReference>
<comment type="subcellular location">
    <subcellularLocation>
        <location evidence="1">Nucleus</location>
    </subcellularLocation>
</comment>
<feature type="region of interest" description="Disordered" evidence="6">
    <location>
        <begin position="240"/>
        <end position="277"/>
    </location>
</feature>
<keyword evidence="3" id="KW-0238">DNA-binding</keyword>
<proteinExistence type="predicted"/>
<dbReference type="GO" id="GO:0005634">
    <property type="term" value="C:nucleus"/>
    <property type="evidence" value="ECO:0007669"/>
    <property type="project" value="UniProtKB-SubCell"/>
</dbReference>
<dbReference type="InterPro" id="IPR001739">
    <property type="entry name" value="Methyl_CpG_DNA-bd"/>
</dbReference>
<name>A0AAP0QPP2_9ROSI</name>
<sequence>MGKVGDNWGRGCQVLIAATSCAGLLWNCRDQHCNGLYFPDYRELKERFSNMADKNLSGPIPDGWSLEIKKKKDASKVLSYICPGTGQCFSSYEDMMRYVIYAKNAELPVFVPNFPWWQRNQNAGQSSESADDQSKILTFMTILKGLSFPPLYNDLTTQASYHLTKTAPRVSSNLSHNKTLRICMADNLLCDVQLLSLAGAVEQNLDLDKGTDLEKSSDSVKGANIEKYLDPEKGTDIEKSLISKKGTDAKSLDSEKSADAGENLKPQNIPSDNLSAPAADTFTHEQLFFLQQIPNVPPVPARSHGEEKSPLVAIPPAMIQEFAAANPRPRPGASKPRRFRRWGHKKSAAGRYN</sequence>
<dbReference type="PROSITE" id="PS50982">
    <property type="entry name" value="MBD"/>
    <property type="match status" value="1"/>
</dbReference>
<feature type="domain" description="MBD" evidence="7">
    <location>
        <begin position="50"/>
        <end position="121"/>
    </location>
</feature>
<feature type="compositionally biased region" description="Polar residues" evidence="6">
    <location>
        <begin position="265"/>
        <end position="274"/>
    </location>
</feature>
<keyword evidence="2" id="KW-0805">Transcription regulation</keyword>
<dbReference type="AlphaFoldDB" id="A0AAP0QPP2"/>
<evidence type="ECO:0000256" key="4">
    <source>
        <dbReference type="ARBA" id="ARBA00023163"/>
    </source>
</evidence>
<organism evidence="8 9">
    <name type="scientific">Citrus x changshan-huyou</name>
    <dbReference type="NCBI Taxonomy" id="2935761"/>
    <lineage>
        <taxon>Eukaryota</taxon>
        <taxon>Viridiplantae</taxon>
        <taxon>Streptophyta</taxon>
        <taxon>Embryophyta</taxon>
        <taxon>Tracheophyta</taxon>
        <taxon>Spermatophyta</taxon>
        <taxon>Magnoliopsida</taxon>
        <taxon>eudicotyledons</taxon>
        <taxon>Gunneridae</taxon>
        <taxon>Pentapetalae</taxon>
        <taxon>rosids</taxon>
        <taxon>malvids</taxon>
        <taxon>Sapindales</taxon>
        <taxon>Rutaceae</taxon>
        <taxon>Aurantioideae</taxon>
        <taxon>Citrus</taxon>
    </lineage>
</organism>
<dbReference type="InterPro" id="IPR016177">
    <property type="entry name" value="DNA-bd_dom_sf"/>
</dbReference>
<feature type="compositionally biased region" description="Basic and acidic residues" evidence="6">
    <location>
        <begin position="240"/>
        <end position="259"/>
    </location>
</feature>
<reference evidence="8 9" key="1">
    <citation type="submission" date="2024-05" db="EMBL/GenBank/DDBJ databases">
        <title>Haplotype-resolved chromosome-level genome assembly of Huyou (Citrus changshanensis).</title>
        <authorList>
            <person name="Miao C."/>
            <person name="Chen W."/>
            <person name="Wu Y."/>
            <person name="Wang L."/>
            <person name="Zhao S."/>
            <person name="Grierson D."/>
            <person name="Xu C."/>
            <person name="Chen K."/>
        </authorList>
    </citation>
    <scope>NUCLEOTIDE SEQUENCE [LARGE SCALE GENOMIC DNA]</scope>
    <source>
        <strain evidence="8">01-14</strain>
        <tissue evidence="8">Leaf</tissue>
    </source>
</reference>
<evidence type="ECO:0000259" key="7">
    <source>
        <dbReference type="PROSITE" id="PS50982"/>
    </source>
</evidence>
<keyword evidence="5" id="KW-0539">Nucleus</keyword>
<evidence type="ECO:0000256" key="2">
    <source>
        <dbReference type="ARBA" id="ARBA00023015"/>
    </source>
</evidence>
<protein>
    <recommendedName>
        <fullName evidence="7">MBD domain-containing protein</fullName>
    </recommendedName>
</protein>
<feature type="region of interest" description="Disordered" evidence="6">
    <location>
        <begin position="322"/>
        <end position="353"/>
    </location>
</feature>
<evidence type="ECO:0000256" key="1">
    <source>
        <dbReference type="ARBA" id="ARBA00004123"/>
    </source>
</evidence>
<evidence type="ECO:0000313" key="9">
    <source>
        <dbReference type="Proteomes" id="UP001428341"/>
    </source>
</evidence>
<dbReference type="PROSITE" id="PS51257">
    <property type="entry name" value="PROKAR_LIPOPROTEIN"/>
    <property type="match status" value="1"/>
</dbReference>
<comment type="caution">
    <text evidence="8">The sequence shown here is derived from an EMBL/GenBank/DDBJ whole genome shotgun (WGS) entry which is preliminary data.</text>
</comment>
<evidence type="ECO:0000313" key="8">
    <source>
        <dbReference type="EMBL" id="KAK9202369.1"/>
    </source>
</evidence>
<evidence type="ECO:0000256" key="3">
    <source>
        <dbReference type="ARBA" id="ARBA00023125"/>
    </source>
</evidence>
<dbReference type="GO" id="GO:0003677">
    <property type="term" value="F:DNA binding"/>
    <property type="evidence" value="ECO:0007669"/>
    <property type="project" value="UniProtKB-KW"/>
</dbReference>